<gene>
    <name evidence="10" type="ORF">SAMN05421842_102164</name>
</gene>
<evidence type="ECO:0000256" key="1">
    <source>
        <dbReference type="ARBA" id="ARBA00004651"/>
    </source>
</evidence>
<dbReference type="PIRSF" id="PIRSF037778">
    <property type="entry name" value="UCP037778_transp_RibU"/>
    <property type="match status" value="1"/>
</dbReference>
<evidence type="ECO:0000256" key="3">
    <source>
        <dbReference type="ARBA" id="ARBA00022448"/>
    </source>
</evidence>
<evidence type="ECO:0000256" key="4">
    <source>
        <dbReference type="ARBA" id="ARBA00022475"/>
    </source>
</evidence>
<keyword evidence="4 8" id="KW-1003">Cell membrane</keyword>
<dbReference type="PANTHER" id="PTHR38438">
    <property type="entry name" value="RIBOFLAVIN TRANSPORTER RIBU"/>
    <property type="match status" value="1"/>
</dbReference>
<dbReference type="STRING" id="119641.SAMN05421842_102164"/>
<evidence type="ECO:0000256" key="6">
    <source>
        <dbReference type="ARBA" id="ARBA00022989"/>
    </source>
</evidence>
<evidence type="ECO:0000256" key="7">
    <source>
        <dbReference type="ARBA" id="ARBA00023136"/>
    </source>
</evidence>
<evidence type="ECO:0000256" key="5">
    <source>
        <dbReference type="ARBA" id="ARBA00022692"/>
    </source>
</evidence>
<evidence type="ECO:0000313" key="11">
    <source>
        <dbReference type="Proteomes" id="UP000199263"/>
    </source>
</evidence>
<feature type="transmembrane region" description="Helical" evidence="9">
    <location>
        <begin position="146"/>
        <end position="170"/>
    </location>
</feature>
<dbReference type="InterPro" id="IPR025720">
    <property type="entry name" value="RibU"/>
</dbReference>
<protein>
    <recommendedName>
        <fullName evidence="8">Riboflavin transporter</fullName>
    </recommendedName>
</protein>
<comment type="subcellular location">
    <subcellularLocation>
        <location evidence="1">Cell membrane</location>
        <topology evidence="1">Multi-pass membrane protein</topology>
    </subcellularLocation>
</comment>
<feature type="transmembrane region" description="Helical" evidence="9">
    <location>
        <begin position="12"/>
        <end position="32"/>
    </location>
</feature>
<proteinExistence type="inferred from homology"/>
<dbReference type="Proteomes" id="UP000199263">
    <property type="component" value="Unassembled WGS sequence"/>
</dbReference>
<comment type="function">
    <text evidence="8">Probably a riboflavin-binding protein that interacts with the energy-coupling factor (ECF) ABC-transporter complex.</text>
</comment>
<reference evidence="10 11" key="1">
    <citation type="submission" date="2016-10" db="EMBL/GenBank/DDBJ databases">
        <authorList>
            <person name="de Groot N.N."/>
        </authorList>
    </citation>
    <scope>NUCLEOTIDE SEQUENCE [LARGE SCALE GENOMIC DNA]</scope>
    <source>
        <strain evidence="10 11">DSM 12992</strain>
    </source>
</reference>
<dbReference type="GO" id="GO:0032217">
    <property type="term" value="F:riboflavin transmembrane transporter activity"/>
    <property type="evidence" value="ECO:0007669"/>
    <property type="project" value="UniProtKB-UniRule"/>
</dbReference>
<name>A0A1I1I7W6_9CLOT</name>
<dbReference type="InterPro" id="IPR024529">
    <property type="entry name" value="ECF_trnsprt_substrate-spec"/>
</dbReference>
<evidence type="ECO:0000313" key="10">
    <source>
        <dbReference type="EMBL" id="SFC32244.1"/>
    </source>
</evidence>
<sequence length="196" mass="21403">MNKNTNKLIKISLLSAIALILRYIEFPIIPIFPWLQMDLSDVPALLGTFGFGPLVGVLIELIKNILIVIIKGTGSGFVGEVANFLVGASLVLPAGLVYHRNKSKKTAILGMFLGGVCIEIAGIIANVYFLLPAYGMHMESADLLKYIVWGLLPFNGIKAIMVSILTYILYKKISVSIFKVEPNFGSSKKNTKTITE</sequence>
<dbReference type="Gene3D" id="1.10.1760.20">
    <property type="match status" value="1"/>
</dbReference>
<keyword evidence="6 9" id="KW-1133">Transmembrane helix</keyword>
<feature type="transmembrane region" description="Helical" evidence="9">
    <location>
        <begin position="108"/>
        <end position="131"/>
    </location>
</feature>
<keyword evidence="7 8" id="KW-0472">Membrane</keyword>
<evidence type="ECO:0000256" key="8">
    <source>
        <dbReference type="PIRNR" id="PIRNR037778"/>
    </source>
</evidence>
<feature type="transmembrane region" description="Helical" evidence="9">
    <location>
        <begin position="44"/>
        <end position="62"/>
    </location>
</feature>
<comment type="similarity">
    <text evidence="2 8">Belongs to the prokaryotic riboflavin transporter (P-RFT) (TC 2.A.87) family.</text>
</comment>
<dbReference type="EMBL" id="FOMG01000002">
    <property type="protein sequence ID" value="SFC32244.1"/>
    <property type="molecule type" value="Genomic_DNA"/>
</dbReference>
<dbReference type="AlphaFoldDB" id="A0A1I1I7W6"/>
<dbReference type="OrthoDB" id="9809216at2"/>
<keyword evidence="5 9" id="KW-0812">Transmembrane</keyword>
<dbReference type="PANTHER" id="PTHR38438:SF1">
    <property type="entry name" value="RIBOFLAVIN TRANSPORTER RIBU"/>
    <property type="match status" value="1"/>
</dbReference>
<evidence type="ECO:0000256" key="9">
    <source>
        <dbReference type="SAM" id="Phobius"/>
    </source>
</evidence>
<dbReference type="RefSeq" id="WP_090088445.1">
    <property type="nucleotide sequence ID" value="NZ_FOMG01000002.1"/>
</dbReference>
<organism evidence="10 11">
    <name type="scientific">Clostridium uliginosum</name>
    <dbReference type="NCBI Taxonomy" id="119641"/>
    <lineage>
        <taxon>Bacteria</taxon>
        <taxon>Bacillati</taxon>
        <taxon>Bacillota</taxon>
        <taxon>Clostridia</taxon>
        <taxon>Eubacteriales</taxon>
        <taxon>Clostridiaceae</taxon>
        <taxon>Clostridium</taxon>
    </lineage>
</organism>
<keyword evidence="3 8" id="KW-0813">Transport</keyword>
<dbReference type="GO" id="GO:0005886">
    <property type="term" value="C:plasma membrane"/>
    <property type="evidence" value="ECO:0007669"/>
    <property type="project" value="UniProtKB-SubCell"/>
</dbReference>
<accession>A0A1I1I7W6</accession>
<keyword evidence="11" id="KW-1185">Reference proteome</keyword>
<dbReference type="Pfam" id="PF12822">
    <property type="entry name" value="ECF_trnsprt"/>
    <property type="match status" value="1"/>
</dbReference>
<evidence type="ECO:0000256" key="2">
    <source>
        <dbReference type="ARBA" id="ARBA00005540"/>
    </source>
</evidence>